<dbReference type="AlphaFoldDB" id="A0AAD7UDV9"/>
<accession>A0AAD7UDV9</accession>
<dbReference type="SUPFAM" id="SSF52540">
    <property type="entry name" value="P-loop containing nucleoside triphosphate hydrolases"/>
    <property type="match status" value="1"/>
</dbReference>
<dbReference type="InterPro" id="IPR014001">
    <property type="entry name" value="Helicase_ATP-bd"/>
</dbReference>
<keyword evidence="3" id="KW-0067">ATP-binding</keyword>
<dbReference type="Gene3D" id="3.40.50.300">
    <property type="entry name" value="P-loop containing nucleotide triphosphate hydrolases"/>
    <property type="match status" value="2"/>
</dbReference>
<proteinExistence type="predicted"/>
<dbReference type="GO" id="GO:0005524">
    <property type="term" value="F:ATP binding"/>
    <property type="evidence" value="ECO:0007669"/>
    <property type="project" value="UniProtKB-KW"/>
</dbReference>
<dbReference type="EMBL" id="JAQMWT010000406">
    <property type="protein sequence ID" value="KAJ8601759.1"/>
    <property type="molecule type" value="Genomic_DNA"/>
</dbReference>
<keyword evidence="1" id="KW-0547">Nucleotide-binding</keyword>
<dbReference type="InterPro" id="IPR045028">
    <property type="entry name" value="DinG/Rad3-like"/>
</dbReference>
<reference evidence="6" key="1">
    <citation type="submission" date="2023-01" db="EMBL/GenBank/DDBJ databases">
        <title>Metagenome sequencing of chrysophaentin producing Chrysophaeum taylorii.</title>
        <authorList>
            <person name="Davison J."/>
            <person name="Bewley C."/>
        </authorList>
    </citation>
    <scope>NUCLEOTIDE SEQUENCE</scope>
    <source>
        <strain evidence="6">NIES-1699</strain>
    </source>
</reference>
<dbReference type="Pfam" id="PF06733">
    <property type="entry name" value="DEAD_2"/>
    <property type="match status" value="1"/>
</dbReference>
<comment type="caution">
    <text evidence="6">The sequence shown here is derived from an EMBL/GenBank/DDBJ whole genome shotgun (WGS) entry which is preliminary data.</text>
</comment>
<feature type="domain" description="Helicase ATP-binding" evidence="5">
    <location>
        <begin position="1"/>
        <end position="225"/>
    </location>
</feature>
<dbReference type="InterPro" id="IPR027417">
    <property type="entry name" value="P-loop_NTPase"/>
</dbReference>
<feature type="domain" description="Helicase ATP-binding" evidence="4">
    <location>
        <begin position="5"/>
        <end position="198"/>
    </location>
</feature>
<evidence type="ECO:0000256" key="2">
    <source>
        <dbReference type="ARBA" id="ARBA00022801"/>
    </source>
</evidence>
<sequence length="347" mass="37959">MSAVLRALRERRDAILESPTGTGKTLCLLAAALSFAKPRNLKVVYASRTHAQLGQAIGQLGLIGRFKVAWLAGRDKLCNVPEVRSLKGEAQAKACKAAKCPKPRAYARATDIEDLAKAYAAKGACGFFAARAQATGAEIAFAPHALMDGFKSAILIVDEAHHITGEVPDAYCRLFASGTMVGVSPKLRRNPLRLENDHCISPSQLEALIVPTIEGRDLKFTKAHRPMDDVTYIISTLPRRSVVFFPSYEFLDQALKLVPFAAVDQKNWTHLLFGVCRGKLAEGIDLKCDCVMITRCARLTRLSDASFATKVISGFWFSQTFGIGPTTSHYFRSGCATLDLPRLTRRT</sequence>
<keyword evidence="2" id="KW-0378">Hydrolase</keyword>
<dbReference type="GO" id="GO:0005634">
    <property type="term" value="C:nucleus"/>
    <property type="evidence" value="ECO:0007669"/>
    <property type="project" value="TreeGrafter"/>
</dbReference>
<evidence type="ECO:0000313" key="6">
    <source>
        <dbReference type="EMBL" id="KAJ8601759.1"/>
    </source>
</evidence>
<dbReference type="PANTHER" id="PTHR11472:SF34">
    <property type="entry name" value="REGULATOR OF TELOMERE ELONGATION HELICASE 1"/>
    <property type="match status" value="1"/>
</dbReference>
<evidence type="ECO:0000313" key="7">
    <source>
        <dbReference type="Proteomes" id="UP001230188"/>
    </source>
</evidence>
<dbReference type="SMART" id="SM00488">
    <property type="entry name" value="DEXDc2"/>
    <property type="match status" value="1"/>
</dbReference>
<keyword evidence="7" id="KW-1185">Reference proteome</keyword>
<dbReference type="PROSITE" id="PS51193">
    <property type="entry name" value="HELICASE_ATP_BIND_2"/>
    <property type="match status" value="1"/>
</dbReference>
<dbReference type="GO" id="GO:0016818">
    <property type="term" value="F:hydrolase activity, acting on acid anhydrides, in phosphorus-containing anhydrides"/>
    <property type="evidence" value="ECO:0007669"/>
    <property type="project" value="InterPro"/>
</dbReference>
<dbReference type="InterPro" id="IPR014013">
    <property type="entry name" value="Helic_SF1/SF2_ATP-bd_DinG/Rad3"/>
</dbReference>
<evidence type="ECO:0000259" key="4">
    <source>
        <dbReference type="PROSITE" id="PS51192"/>
    </source>
</evidence>
<evidence type="ECO:0000256" key="3">
    <source>
        <dbReference type="ARBA" id="ARBA00022840"/>
    </source>
</evidence>
<gene>
    <name evidence="6" type="ORF">CTAYLR_006760</name>
</gene>
<evidence type="ECO:0000259" key="5">
    <source>
        <dbReference type="PROSITE" id="PS51193"/>
    </source>
</evidence>
<organism evidence="6 7">
    <name type="scientific">Chrysophaeum taylorii</name>
    <dbReference type="NCBI Taxonomy" id="2483200"/>
    <lineage>
        <taxon>Eukaryota</taxon>
        <taxon>Sar</taxon>
        <taxon>Stramenopiles</taxon>
        <taxon>Ochrophyta</taxon>
        <taxon>Pelagophyceae</taxon>
        <taxon>Pelagomonadales</taxon>
        <taxon>Pelagomonadaceae</taxon>
        <taxon>Chrysophaeum</taxon>
    </lineage>
</organism>
<name>A0AAD7UDV9_9STRA</name>
<evidence type="ECO:0000256" key="1">
    <source>
        <dbReference type="ARBA" id="ARBA00022741"/>
    </source>
</evidence>
<dbReference type="GO" id="GO:0034085">
    <property type="term" value="P:establishment of sister chromatid cohesion"/>
    <property type="evidence" value="ECO:0007669"/>
    <property type="project" value="TreeGrafter"/>
</dbReference>
<protein>
    <recommendedName>
        <fullName evidence="8">Helicase ATP-binding domain-containing protein</fullName>
    </recommendedName>
</protein>
<dbReference type="Proteomes" id="UP001230188">
    <property type="component" value="Unassembled WGS sequence"/>
</dbReference>
<dbReference type="GO" id="GO:0003678">
    <property type="term" value="F:DNA helicase activity"/>
    <property type="evidence" value="ECO:0007669"/>
    <property type="project" value="InterPro"/>
</dbReference>
<dbReference type="PANTHER" id="PTHR11472">
    <property type="entry name" value="DNA REPAIR DEAD HELICASE RAD3/XP-D SUBFAMILY MEMBER"/>
    <property type="match status" value="1"/>
</dbReference>
<evidence type="ECO:0008006" key="8">
    <source>
        <dbReference type="Google" id="ProtNLM"/>
    </source>
</evidence>
<dbReference type="InterPro" id="IPR010614">
    <property type="entry name" value="RAD3-like_helicase_DEAD"/>
</dbReference>
<dbReference type="PROSITE" id="PS51192">
    <property type="entry name" value="HELICASE_ATP_BIND_1"/>
    <property type="match status" value="1"/>
</dbReference>
<dbReference type="InterPro" id="IPR006554">
    <property type="entry name" value="Helicase-like_DEXD_c2"/>
</dbReference>
<dbReference type="GO" id="GO:0003677">
    <property type="term" value="F:DNA binding"/>
    <property type="evidence" value="ECO:0007669"/>
    <property type="project" value="InterPro"/>
</dbReference>